<dbReference type="PANTHER" id="PTHR33608:SF6">
    <property type="entry name" value="BLL2464 PROTEIN"/>
    <property type="match status" value="1"/>
</dbReference>
<dbReference type="PANTHER" id="PTHR33608">
    <property type="entry name" value="BLL2464 PROTEIN"/>
    <property type="match status" value="1"/>
</dbReference>
<dbReference type="EMBL" id="UXAT02000004">
    <property type="protein sequence ID" value="VUX45500.1"/>
    <property type="molecule type" value="Genomic_DNA"/>
</dbReference>
<dbReference type="InterPro" id="IPR002881">
    <property type="entry name" value="DUF58"/>
</dbReference>
<feature type="domain" description="DUF58" evidence="1">
    <location>
        <begin position="59"/>
        <end position="272"/>
    </location>
</feature>
<evidence type="ECO:0000259" key="1">
    <source>
        <dbReference type="Pfam" id="PF01882"/>
    </source>
</evidence>
<keyword evidence="3" id="KW-1185">Reference proteome</keyword>
<accession>A0A564WAI6</accession>
<dbReference type="Pfam" id="PF01882">
    <property type="entry name" value="DUF58"/>
    <property type="match status" value="1"/>
</dbReference>
<evidence type="ECO:0000313" key="3">
    <source>
        <dbReference type="Proteomes" id="UP000326641"/>
    </source>
</evidence>
<organism evidence="2 3">
    <name type="scientific">Candidatus Defluviicoccus seviourii</name>
    <dbReference type="NCBI Taxonomy" id="2565273"/>
    <lineage>
        <taxon>Bacteria</taxon>
        <taxon>Pseudomonadati</taxon>
        <taxon>Pseudomonadota</taxon>
        <taxon>Alphaproteobacteria</taxon>
        <taxon>Rhodospirillales</taxon>
        <taxon>Rhodospirillaceae</taxon>
        <taxon>Defluviicoccus</taxon>
    </lineage>
</organism>
<reference evidence="2" key="1">
    <citation type="submission" date="2018-11" db="EMBL/GenBank/DDBJ databases">
        <authorList>
            <person name="Onetto C."/>
        </authorList>
    </citation>
    <scope>NUCLEOTIDE SEQUENCE [LARGE SCALE GENOMIC DNA]</scope>
</reference>
<evidence type="ECO:0000313" key="2">
    <source>
        <dbReference type="EMBL" id="VUX45500.1"/>
    </source>
</evidence>
<gene>
    <name evidence="2" type="ORF">DF3PA_120102</name>
</gene>
<proteinExistence type="predicted"/>
<sequence length="316" mass="34033">MPAHRLTTASPAGRHLLEAEALVQNLPPLLVAAERVAATVAQGVHGRRRVGSGESFWQFRRYQPGDAAARIDWRQSAKTDRLYVRETEWAAAQSVWLWCDGSASMCYRSAAAWPTKIDSARLLLLALAALLVRSGERVALLGEGLQPASGRAALARLALALDARGCANTTAAPAPALTPPSLPPAEPLPRYARLVLFGDFLAPPERIEAVVQAFVRSGVRGALVQIIDPAEEALPFSGRVLFSGCEADGEALFGRVEAVRSAYRTRFAAHREALRSLARGAGWTHLVHRTDQPPQMALLALYLALADGAQRMGRPC</sequence>
<protein>
    <recommendedName>
        <fullName evidence="1">DUF58 domain-containing protein</fullName>
    </recommendedName>
</protein>
<comment type="caution">
    <text evidence="2">The sequence shown here is derived from an EMBL/GenBank/DDBJ whole genome shotgun (WGS) entry which is preliminary data.</text>
</comment>
<name>A0A564WAI6_9PROT</name>
<dbReference type="AlphaFoldDB" id="A0A564WAI6"/>
<dbReference type="Proteomes" id="UP000326641">
    <property type="component" value="Unassembled WGS sequence"/>
</dbReference>